<evidence type="ECO:0000256" key="5">
    <source>
        <dbReference type="ARBA" id="ARBA00022763"/>
    </source>
</evidence>
<comment type="subcellular location">
    <subcellularLocation>
        <location evidence="1">Nucleus</location>
    </subcellularLocation>
</comment>
<evidence type="ECO:0000256" key="9">
    <source>
        <dbReference type="SAM" id="MobiDB-lite"/>
    </source>
</evidence>
<keyword evidence="8" id="KW-0539">Nucleus</keyword>
<dbReference type="GO" id="GO:0003684">
    <property type="term" value="F:damaged DNA binding"/>
    <property type="evidence" value="ECO:0007669"/>
    <property type="project" value="InterPro"/>
</dbReference>
<sequence>MAAEKRNSKQKPSNRSGNAGSSASETVSQKLRPKRKIEANSESEKKKHCSSSKNNCGSLYGSEKPEHFIRSFDFSPLNYIKHFPLGQCSALNLRKYAETFIINDISRNKIPIILNPFERRVTAIAWHPKYSQIAVAGSKGGELSLYNLNKPGSSFIPG</sequence>
<accession>A0A4Y2NQG7</accession>
<dbReference type="InterPro" id="IPR036322">
    <property type="entry name" value="WD40_repeat_dom_sf"/>
</dbReference>
<reference evidence="10 11" key="1">
    <citation type="journal article" date="2019" name="Sci. Rep.">
        <title>Orb-weaving spider Araneus ventricosus genome elucidates the spidroin gene catalogue.</title>
        <authorList>
            <person name="Kono N."/>
            <person name="Nakamura H."/>
            <person name="Ohtoshi R."/>
            <person name="Moran D.A.P."/>
            <person name="Shinohara A."/>
            <person name="Yoshida Y."/>
            <person name="Fujiwara M."/>
            <person name="Mori M."/>
            <person name="Tomita M."/>
            <person name="Arakawa K."/>
        </authorList>
    </citation>
    <scope>NUCLEOTIDE SEQUENCE [LARGE SCALE GENOMIC DNA]</scope>
</reference>
<dbReference type="SUPFAM" id="SSF50978">
    <property type="entry name" value="WD40 repeat-like"/>
    <property type="match status" value="1"/>
</dbReference>
<evidence type="ECO:0000256" key="1">
    <source>
        <dbReference type="ARBA" id="ARBA00004123"/>
    </source>
</evidence>
<feature type="non-terminal residue" evidence="10">
    <location>
        <position position="158"/>
    </location>
</feature>
<dbReference type="GO" id="GO:0005634">
    <property type="term" value="C:nucleus"/>
    <property type="evidence" value="ECO:0007669"/>
    <property type="project" value="UniProtKB-SubCell"/>
</dbReference>
<feature type="region of interest" description="Disordered" evidence="9">
    <location>
        <begin position="1"/>
        <end position="56"/>
    </location>
</feature>
<comment type="similarity">
    <text evidence="2">Belongs to the WD repeat DDB2/WDR76 family.</text>
</comment>
<comment type="caution">
    <text evidence="10">The sequence shown here is derived from an EMBL/GenBank/DDBJ whole genome shotgun (WGS) entry which is preliminary data.</text>
</comment>
<evidence type="ECO:0000256" key="6">
    <source>
        <dbReference type="ARBA" id="ARBA00022786"/>
    </source>
</evidence>
<keyword evidence="11" id="KW-1185">Reference proteome</keyword>
<proteinExistence type="inferred from homology"/>
<evidence type="ECO:0000256" key="8">
    <source>
        <dbReference type="ARBA" id="ARBA00023242"/>
    </source>
</evidence>
<dbReference type="Proteomes" id="UP000499080">
    <property type="component" value="Unassembled WGS sequence"/>
</dbReference>
<dbReference type="GO" id="GO:0006281">
    <property type="term" value="P:DNA repair"/>
    <property type="evidence" value="ECO:0007669"/>
    <property type="project" value="InterPro"/>
</dbReference>
<gene>
    <name evidence="10" type="ORF">AVEN_61653_1</name>
</gene>
<evidence type="ECO:0000256" key="2">
    <source>
        <dbReference type="ARBA" id="ARBA00005434"/>
    </source>
</evidence>
<evidence type="ECO:0000313" key="11">
    <source>
        <dbReference type="Proteomes" id="UP000499080"/>
    </source>
</evidence>
<evidence type="ECO:0000256" key="3">
    <source>
        <dbReference type="ARBA" id="ARBA00022574"/>
    </source>
</evidence>
<dbReference type="AlphaFoldDB" id="A0A4Y2NQG7"/>
<feature type="compositionally biased region" description="Basic and acidic residues" evidence="9">
    <location>
        <begin position="36"/>
        <end position="45"/>
    </location>
</feature>
<keyword evidence="5" id="KW-0227">DNA damage</keyword>
<dbReference type="GO" id="GO:0009411">
    <property type="term" value="P:response to UV"/>
    <property type="evidence" value="ECO:0007669"/>
    <property type="project" value="TreeGrafter"/>
</dbReference>
<dbReference type="PANTHER" id="PTHR15169">
    <property type="entry name" value="DAMAGE-SPECIFIC DNA BINDING PROTEIN 2"/>
    <property type="match status" value="1"/>
</dbReference>
<organism evidence="10 11">
    <name type="scientific">Araneus ventricosus</name>
    <name type="common">Orbweaver spider</name>
    <name type="synonym">Epeira ventricosa</name>
    <dbReference type="NCBI Taxonomy" id="182803"/>
    <lineage>
        <taxon>Eukaryota</taxon>
        <taxon>Metazoa</taxon>
        <taxon>Ecdysozoa</taxon>
        <taxon>Arthropoda</taxon>
        <taxon>Chelicerata</taxon>
        <taxon>Arachnida</taxon>
        <taxon>Araneae</taxon>
        <taxon>Araneomorphae</taxon>
        <taxon>Entelegynae</taxon>
        <taxon>Araneoidea</taxon>
        <taxon>Araneidae</taxon>
        <taxon>Araneus</taxon>
    </lineage>
</organism>
<keyword evidence="3" id="KW-0853">WD repeat</keyword>
<evidence type="ECO:0000256" key="4">
    <source>
        <dbReference type="ARBA" id="ARBA00022737"/>
    </source>
</evidence>
<evidence type="ECO:0000256" key="7">
    <source>
        <dbReference type="ARBA" id="ARBA00023125"/>
    </source>
</evidence>
<feature type="compositionally biased region" description="Low complexity" evidence="9">
    <location>
        <begin position="13"/>
        <end position="24"/>
    </location>
</feature>
<protein>
    <submittedName>
        <fullName evidence="10">Uncharacterized protein</fullName>
    </submittedName>
</protein>
<name>A0A4Y2NQG7_ARAVE</name>
<dbReference type="EMBL" id="BGPR01009707">
    <property type="protein sequence ID" value="GBN41778.1"/>
    <property type="molecule type" value="Genomic_DNA"/>
</dbReference>
<keyword evidence="7" id="KW-0238">DNA-binding</keyword>
<dbReference type="InterPro" id="IPR033312">
    <property type="entry name" value="DDB2"/>
</dbReference>
<keyword evidence="6" id="KW-0833">Ubl conjugation pathway</keyword>
<dbReference type="InterPro" id="IPR015943">
    <property type="entry name" value="WD40/YVTN_repeat-like_dom_sf"/>
</dbReference>
<dbReference type="Gene3D" id="2.130.10.10">
    <property type="entry name" value="YVTN repeat-like/Quinoprotein amine dehydrogenase"/>
    <property type="match status" value="1"/>
</dbReference>
<dbReference type="PANTHER" id="PTHR15169:SF0">
    <property type="entry name" value="DNA DAMAGE-BINDING PROTEIN 2"/>
    <property type="match status" value="1"/>
</dbReference>
<dbReference type="OrthoDB" id="9890280at2759"/>
<dbReference type="GO" id="GO:0080008">
    <property type="term" value="C:Cul4-RING E3 ubiquitin ligase complex"/>
    <property type="evidence" value="ECO:0007669"/>
    <property type="project" value="InterPro"/>
</dbReference>
<evidence type="ECO:0000313" key="10">
    <source>
        <dbReference type="EMBL" id="GBN41778.1"/>
    </source>
</evidence>
<keyword evidence="4" id="KW-0677">Repeat</keyword>